<proteinExistence type="predicted"/>
<feature type="transmembrane region" description="Helical" evidence="6">
    <location>
        <begin position="362"/>
        <end position="386"/>
    </location>
</feature>
<keyword evidence="3" id="KW-0813">Transport</keyword>
<feature type="domain" description="Amino acid transporter transmembrane" evidence="7">
    <location>
        <begin position="64"/>
        <end position="234"/>
    </location>
</feature>
<feature type="transmembrane region" description="Helical" evidence="6">
    <location>
        <begin position="295"/>
        <end position="316"/>
    </location>
</feature>
<keyword evidence="9" id="KW-1185">Reference proteome</keyword>
<comment type="subcellular location">
    <subcellularLocation>
        <location evidence="1">Membrane</location>
        <topology evidence="1">Multi-pass membrane protein</topology>
    </subcellularLocation>
</comment>
<protein>
    <recommendedName>
        <fullName evidence="7">Amino acid transporter transmembrane domain-containing protein</fullName>
    </recommendedName>
</protein>
<evidence type="ECO:0000256" key="2">
    <source>
        <dbReference type="ARBA" id="ARBA00022692"/>
    </source>
</evidence>
<dbReference type="PANTHER" id="PTHR22950">
    <property type="entry name" value="AMINO ACID TRANSPORTER"/>
    <property type="match status" value="1"/>
</dbReference>
<feature type="transmembrane region" description="Helical" evidence="6">
    <location>
        <begin position="217"/>
        <end position="235"/>
    </location>
</feature>
<dbReference type="Proteomes" id="UP001318860">
    <property type="component" value="Unassembled WGS sequence"/>
</dbReference>
<evidence type="ECO:0000256" key="4">
    <source>
        <dbReference type="ARBA" id="ARBA00022989"/>
    </source>
</evidence>
<evidence type="ECO:0000256" key="1">
    <source>
        <dbReference type="ARBA" id="ARBA00004141"/>
    </source>
</evidence>
<keyword evidence="3" id="KW-0029">Amino-acid transport</keyword>
<comment type="caution">
    <text evidence="8">The sequence shown here is derived from an EMBL/GenBank/DDBJ whole genome shotgun (WGS) entry which is preliminary data.</text>
</comment>
<dbReference type="InterPro" id="IPR013057">
    <property type="entry name" value="AA_transpt_TM"/>
</dbReference>
<sequence>MDSNYSKLEVKDGNIQFRNPSSRSILPDHGNGYLNPHNADDLDAEDIDFDDLPLIFGESKSGSNIYGAVFNLTTSIIGAGIMALPATMKVLGLVLGVILIFFMGVLSEISVELLVRFSVQCKATSYGEVVQAALGRTARVLSEICIIVNNAGVLVVYLIIIGDVMSGSLHHIGVFDQWLGHGFWDHRKIVILVVLVLFLAPLCSLDKIDSLSLTSAASVALAVLFVIVVFVVALIKLDAAPENVSSRETYDCYLRYGIRSTAIAGYLLFGKDTESDVLTNFDKDLGIRFSSALDYIVRIGYVLHLVLVFPVIHFSLRQTVDNLIFEGLNPLSESRKRCLVLTLVLLGLIYLGSTMIPNIWTAFKFTGATTAVSLGFTFPSLIALRLSKEGNKLSRMESLLCRKLIRREEKSDLALVAKRSYSERWKNGMMKRSKIKRLMVDRSYKQSRAPLMLTNGSPILFPSSRINSFSSVHEYFQRDDGDCYDDYWPCAVEEIRFSSSPVISNGDSESSVSGN</sequence>
<dbReference type="Pfam" id="PF01490">
    <property type="entry name" value="Aa_trans"/>
    <property type="match status" value="2"/>
</dbReference>
<feature type="domain" description="Amino acid transporter transmembrane" evidence="7">
    <location>
        <begin position="261"/>
        <end position="390"/>
    </location>
</feature>
<keyword evidence="2 6" id="KW-0812">Transmembrane</keyword>
<gene>
    <name evidence="8" type="ORF">DH2020_038285</name>
</gene>
<dbReference type="EMBL" id="JABTTQ020001841">
    <property type="protein sequence ID" value="KAK6127983.1"/>
    <property type="molecule type" value="Genomic_DNA"/>
</dbReference>
<accession>A0ABR0V0A7</accession>
<feature type="transmembrane region" description="Helical" evidence="6">
    <location>
        <begin position="337"/>
        <end position="356"/>
    </location>
</feature>
<feature type="transmembrane region" description="Helical" evidence="6">
    <location>
        <begin position="144"/>
        <end position="169"/>
    </location>
</feature>
<keyword evidence="4 6" id="KW-1133">Transmembrane helix</keyword>
<evidence type="ECO:0000256" key="6">
    <source>
        <dbReference type="SAM" id="Phobius"/>
    </source>
</evidence>
<keyword evidence="5 6" id="KW-0472">Membrane</keyword>
<organism evidence="8 9">
    <name type="scientific">Rehmannia glutinosa</name>
    <name type="common">Chinese foxglove</name>
    <dbReference type="NCBI Taxonomy" id="99300"/>
    <lineage>
        <taxon>Eukaryota</taxon>
        <taxon>Viridiplantae</taxon>
        <taxon>Streptophyta</taxon>
        <taxon>Embryophyta</taxon>
        <taxon>Tracheophyta</taxon>
        <taxon>Spermatophyta</taxon>
        <taxon>Magnoliopsida</taxon>
        <taxon>eudicotyledons</taxon>
        <taxon>Gunneridae</taxon>
        <taxon>Pentapetalae</taxon>
        <taxon>asterids</taxon>
        <taxon>lamiids</taxon>
        <taxon>Lamiales</taxon>
        <taxon>Orobanchaceae</taxon>
        <taxon>Rehmannieae</taxon>
        <taxon>Rehmannia</taxon>
    </lineage>
</organism>
<evidence type="ECO:0000313" key="8">
    <source>
        <dbReference type="EMBL" id="KAK6127983.1"/>
    </source>
</evidence>
<feature type="transmembrane region" description="Helical" evidence="6">
    <location>
        <begin position="189"/>
        <end position="205"/>
    </location>
</feature>
<reference evidence="8 9" key="1">
    <citation type="journal article" date="2021" name="Comput. Struct. Biotechnol. J.">
        <title>De novo genome assembly of the potent medicinal plant Rehmannia glutinosa using nanopore technology.</title>
        <authorList>
            <person name="Ma L."/>
            <person name="Dong C."/>
            <person name="Song C."/>
            <person name="Wang X."/>
            <person name="Zheng X."/>
            <person name="Niu Y."/>
            <person name="Chen S."/>
            <person name="Feng W."/>
        </authorList>
    </citation>
    <scope>NUCLEOTIDE SEQUENCE [LARGE SCALE GENOMIC DNA]</scope>
    <source>
        <strain evidence="8">DH-2019</strain>
    </source>
</reference>
<evidence type="ECO:0000256" key="3">
    <source>
        <dbReference type="ARBA" id="ARBA00022970"/>
    </source>
</evidence>
<feature type="transmembrane region" description="Helical" evidence="6">
    <location>
        <begin position="65"/>
        <end position="84"/>
    </location>
</feature>
<dbReference type="PANTHER" id="PTHR22950:SF515">
    <property type="entry name" value="AMINO ACID TRANSPORTER AVT6E"/>
    <property type="match status" value="1"/>
</dbReference>
<evidence type="ECO:0000259" key="7">
    <source>
        <dbReference type="Pfam" id="PF01490"/>
    </source>
</evidence>
<evidence type="ECO:0000256" key="5">
    <source>
        <dbReference type="ARBA" id="ARBA00023136"/>
    </source>
</evidence>
<feature type="transmembrane region" description="Helical" evidence="6">
    <location>
        <begin position="90"/>
        <end position="115"/>
    </location>
</feature>
<name>A0ABR0V0A7_REHGL</name>
<evidence type="ECO:0000313" key="9">
    <source>
        <dbReference type="Proteomes" id="UP001318860"/>
    </source>
</evidence>